<name>A0AAV4PIQ5_9ARAC</name>
<accession>A0AAV4PIQ5</accession>
<feature type="region of interest" description="Disordered" evidence="1">
    <location>
        <begin position="29"/>
        <end position="49"/>
    </location>
</feature>
<dbReference type="EMBL" id="BPLQ01002894">
    <property type="protein sequence ID" value="GIX96345.1"/>
    <property type="molecule type" value="Genomic_DNA"/>
</dbReference>
<dbReference type="Proteomes" id="UP001054837">
    <property type="component" value="Unassembled WGS sequence"/>
</dbReference>
<gene>
    <name evidence="2" type="ORF">CDAR_25992</name>
</gene>
<protein>
    <submittedName>
        <fullName evidence="2">Uncharacterized protein</fullName>
    </submittedName>
</protein>
<evidence type="ECO:0000256" key="1">
    <source>
        <dbReference type="SAM" id="MobiDB-lite"/>
    </source>
</evidence>
<reference evidence="2 3" key="1">
    <citation type="submission" date="2021-06" db="EMBL/GenBank/DDBJ databases">
        <title>Caerostris darwini draft genome.</title>
        <authorList>
            <person name="Kono N."/>
            <person name="Arakawa K."/>
        </authorList>
    </citation>
    <scope>NUCLEOTIDE SEQUENCE [LARGE SCALE GENOMIC DNA]</scope>
</reference>
<dbReference type="AlphaFoldDB" id="A0AAV4PIQ5"/>
<sequence>MIMDDHTYTRAKEVVKEDAMEVAMEVTVEGSLSPFQEPESPERSGRPVQSPIEVYTIENELSNDQEELATIMPRTLVEVLEEMERERDDTKDFLKCLKPKFSELRYDEILRQPFLIGKKSATDRLTAFTPFKAEKSMKFKDLKNRVKYCGYSSLTLVVCDESTEVLYKCSMGLNPPSTHLPAKSSDLHCKYPPSTRSHTATSSDMLHTCSLDLNSPSRNHTATSSDVLYRWAMRYHQSTEPRNQ</sequence>
<evidence type="ECO:0000313" key="3">
    <source>
        <dbReference type="Proteomes" id="UP001054837"/>
    </source>
</evidence>
<proteinExistence type="predicted"/>
<keyword evidence="3" id="KW-1185">Reference proteome</keyword>
<organism evidence="2 3">
    <name type="scientific">Caerostris darwini</name>
    <dbReference type="NCBI Taxonomy" id="1538125"/>
    <lineage>
        <taxon>Eukaryota</taxon>
        <taxon>Metazoa</taxon>
        <taxon>Ecdysozoa</taxon>
        <taxon>Arthropoda</taxon>
        <taxon>Chelicerata</taxon>
        <taxon>Arachnida</taxon>
        <taxon>Araneae</taxon>
        <taxon>Araneomorphae</taxon>
        <taxon>Entelegynae</taxon>
        <taxon>Araneoidea</taxon>
        <taxon>Araneidae</taxon>
        <taxon>Caerostris</taxon>
    </lineage>
</organism>
<evidence type="ECO:0000313" key="2">
    <source>
        <dbReference type="EMBL" id="GIX96345.1"/>
    </source>
</evidence>
<comment type="caution">
    <text evidence="2">The sequence shown here is derived from an EMBL/GenBank/DDBJ whole genome shotgun (WGS) entry which is preliminary data.</text>
</comment>